<reference evidence="1" key="3">
    <citation type="submission" date="2022-06" db="UniProtKB">
        <authorList>
            <consortium name="EnsemblPlants"/>
        </authorList>
    </citation>
    <scope>IDENTIFICATION</scope>
</reference>
<reference evidence="1" key="2">
    <citation type="submission" date="2018-03" db="EMBL/GenBank/DDBJ databases">
        <title>The Triticum urartu genome reveals the dynamic nature of wheat genome evolution.</title>
        <authorList>
            <person name="Ling H."/>
            <person name="Ma B."/>
            <person name="Shi X."/>
            <person name="Liu H."/>
            <person name="Dong L."/>
            <person name="Sun H."/>
            <person name="Cao Y."/>
            <person name="Gao Q."/>
            <person name="Zheng S."/>
            <person name="Li Y."/>
            <person name="Yu Y."/>
            <person name="Du H."/>
            <person name="Qi M."/>
            <person name="Li Y."/>
            <person name="Yu H."/>
            <person name="Cui Y."/>
            <person name="Wang N."/>
            <person name="Chen C."/>
            <person name="Wu H."/>
            <person name="Zhao Y."/>
            <person name="Zhang J."/>
            <person name="Li Y."/>
            <person name="Zhou W."/>
            <person name="Zhang B."/>
            <person name="Hu W."/>
            <person name="Eijk M."/>
            <person name="Tang J."/>
            <person name="Witsenboer H."/>
            <person name="Zhao S."/>
            <person name="Li Z."/>
            <person name="Zhang A."/>
            <person name="Wang D."/>
            <person name="Liang C."/>
        </authorList>
    </citation>
    <scope>NUCLEOTIDE SEQUENCE [LARGE SCALE GENOMIC DNA]</scope>
    <source>
        <strain evidence="1">cv. G1812</strain>
    </source>
</reference>
<evidence type="ECO:0000313" key="2">
    <source>
        <dbReference type="Proteomes" id="UP000015106"/>
    </source>
</evidence>
<proteinExistence type="predicted"/>
<reference evidence="2" key="1">
    <citation type="journal article" date="2013" name="Nature">
        <title>Draft genome of the wheat A-genome progenitor Triticum urartu.</title>
        <authorList>
            <person name="Ling H.Q."/>
            <person name="Zhao S."/>
            <person name="Liu D."/>
            <person name="Wang J."/>
            <person name="Sun H."/>
            <person name="Zhang C."/>
            <person name="Fan H."/>
            <person name="Li D."/>
            <person name="Dong L."/>
            <person name="Tao Y."/>
            <person name="Gao C."/>
            <person name="Wu H."/>
            <person name="Li Y."/>
            <person name="Cui Y."/>
            <person name="Guo X."/>
            <person name="Zheng S."/>
            <person name="Wang B."/>
            <person name="Yu K."/>
            <person name="Liang Q."/>
            <person name="Yang W."/>
            <person name="Lou X."/>
            <person name="Chen J."/>
            <person name="Feng M."/>
            <person name="Jian J."/>
            <person name="Zhang X."/>
            <person name="Luo G."/>
            <person name="Jiang Y."/>
            <person name="Liu J."/>
            <person name="Wang Z."/>
            <person name="Sha Y."/>
            <person name="Zhang B."/>
            <person name="Wu H."/>
            <person name="Tang D."/>
            <person name="Shen Q."/>
            <person name="Xue P."/>
            <person name="Zou S."/>
            <person name="Wang X."/>
            <person name="Liu X."/>
            <person name="Wang F."/>
            <person name="Yang Y."/>
            <person name="An X."/>
            <person name="Dong Z."/>
            <person name="Zhang K."/>
            <person name="Zhang X."/>
            <person name="Luo M.C."/>
            <person name="Dvorak J."/>
            <person name="Tong Y."/>
            <person name="Wang J."/>
            <person name="Yang H."/>
            <person name="Li Z."/>
            <person name="Wang D."/>
            <person name="Zhang A."/>
            <person name="Wang J."/>
        </authorList>
    </citation>
    <scope>NUCLEOTIDE SEQUENCE</scope>
    <source>
        <strain evidence="2">cv. G1812</strain>
    </source>
</reference>
<dbReference type="Proteomes" id="UP000015106">
    <property type="component" value="Chromosome 5"/>
</dbReference>
<keyword evidence="2" id="KW-1185">Reference proteome</keyword>
<protein>
    <submittedName>
        <fullName evidence="1">Uncharacterized protein</fullName>
    </submittedName>
</protein>
<sequence>MPNSVHRVALLRVLFDVELQRKNTCYYI</sequence>
<name>A0A8R7QIU9_TRIUA</name>
<dbReference type="EnsemblPlants" id="TuG1812G0500005712.01.T01">
    <property type="protein sequence ID" value="TuG1812G0500005712.01.T01.cds294808"/>
    <property type="gene ID" value="TuG1812G0500005712.01"/>
</dbReference>
<dbReference type="Gramene" id="TuG1812G0500005712.01.T01">
    <property type="protein sequence ID" value="TuG1812G0500005712.01.T01.cds294808"/>
    <property type="gene ID" value="TuG1812G0500005712.01"/>
</dbReference>
<organism evidence="1 2">
    <name type="scientific">Triticum urartu</name>
    <name type="common">Red wild einkorn</name>
    <name type="synonym">Crithodium urartu</name>
    <dbReference type="NCBI Taxonomy" id="4572"/>
    <lineage>
        <taxon>Eukaryota</taxon>
        <taxon>Viridiplantae</taxon>
        <taxon>Streptophyta</taxon>
        <taxon>Embryophyta</taxon>
        <taxon>Tracheophyta</taxon>
        <taxon>Spermatophyta</taxon>
        <taxon>Magnoliopsida</taxon>
        <taxon>Liliopsida</taxon>
        <taxon>Poales</taxon>
        <taxon>Poaceae</taxon>
        <taxon>BOP clade</taxon>
        <taxon>Pooideae</taxon>
        <taxon>Triticodae</taxon>
        <taxon>Triticeae</taxon>
        <taxon>Triticinae</taxon>
        <taxon>Triticum</taxon>
    </lineage>
</organism>
<dbReference type="AlphaFoldDB" id="A0A8R7QIU9"/>
<accession>A0A8R7QIU9</accession>
<evidence type="ECO:0000313" key="1">
    <source>
        <dbReference type="EnsemblPlants" id="TuG1812G0500005712.01.T01.cds294808"/>
    </source>
</evidence>